<feature type="binding site" evidence="10">
    <location>
        <begin position="12"/>
        <end position="17"/>
    </location>
    <ligand>
        <name>substrate</name>
    </ligand>
</feature>
<reference evidence="14 15" key="1">
    <citation type="journal article" date="2016" name="Nat. Commun.">
        <title>Thousands of microbial genomes shed light on interconnected biogeochemical processes in an aquifer system.</title>
        <authorList>
            <person name="Anantharaman K."/>
            <person name="Brown C.T."/>
            <person name="Hug L.A."/>
            <person name="Sharon I."/>
            <person name="Castelle C.J."/>
            <person name="Probst A.J."/>
            <person name="Thomas B.C."/>
            <person name="Singh A."/>
            <person name="Wilkins M.J."/>
            <person name="Karaoz U."/>
            <person name="Brodie E.L."/>
            <person name="Williams K.H."/>
            <person name="Hubbard S.S."/>
            <person name="Banfield J.F."/>
        </authorList>
    </citation>
    <scope>NUCLEOTIDE SEQUENCE [LARGE SCALE GENOMIC DNA]</scope>
</reference>
<dbReference type="Pfam" id="PF01715">
    <property type="entry name" value="IPPT"/>
    <property type="match status" value="1"/>
</dbReference>
<evidence type="ECO:0000256" key="4">
    <source>
        <dbReference type="ARBA" id="ARBA00022679"/>
    </source>
</evidence>
<dbReference type="NCBIfam" id="TIGR00174">
    <property type="entry name" value="miaA"/>
    <property type="match status" value="1"/>
</dbReference>
<accession>A0A1F6DH70</accession>
<evidence type="ECO:0000256" key="11">
    <source>
        <dbReference type="RuleBase" id="RU003783"/>
    </source>
</evidence>
<evidence type="ECO:0000256" key="5">
    <source>
        <dbReference type="ARBA" id="ARBA00022694"/>
    </source>
</evidence>
<protein>
    <recommendedName>
        <fullName evidence="10">tRNA dimethylallyltransferase</fullName>
        <ecNumber evidence="10">2.5.1.75</ecNumber>
    </recommendedName>
    <alternativeName>
        <fullName evidence="10">Dimethylallyl diphosphate:tRNA dimethylallyltransferase</fullName>
        <shortName evidence="10">DMAPP:tRNA dimethylallyltransferase</shortName>
        <shortName evidence="10">DMATase</shortName>
    </alternativeName>
    <alternativeName>
        <fullName evidence="10">Isopentenyl-diphosphate:tRNA isopentenyltransferase</fullName>
        <shortName evidence="10">IPP transferase</shortName>
        <shortName evidence="10">IPPT</shortName>
        <shortName evidence="10">IPTase</shortName>
    </alternativeName>
</protein>
<dbReference type="GO" id="GO:0052381">
    <property type="term" value="F:tRNA dimethylallyltransferase activity"/>
    <property type="evidence" value="ECO:0007669"/>
    <property type="project" value="UniProtKB-UniRule"/>
</dbReference>
<evidence type="ECO:0000256" key="13">
    <source>
        <dbReference type="RuleBase" id="RU003785"/>
    </source>
</evidence>
<name>A0A1F6DH70_9BACT</name>
<evidence type="ECO:0000256" key="12">
    <source>
        <dbReference type="RuleBase" id="RU003784"/>
    </source>
</evidence>
<comment type="catalytic activity">
    <reaction evidence="9 10 11">
        <text>adenosine(37) in tRNA + dimethylallyl diphosphate = N(6)-dimethylallyladenosine(37) in tRNA + diphosphate</text>
        <dbReference type="Rhea" id="RHEA:26482"/>
        <dbReference type="Rhea" id="RHEA-COMP:10162"/>
        <dbReference type="Rhea" id="RHEA-COMP:10375"/>
        <dbReference type="ChEBI" id="CHEBI:33019"/>
        <dbReference type="ChEBI" id="CHEBI:57623"/>
        <dbReference type="ChEBI" id="CHEBI:74411"/>
        <dbReference type="ChEBI" id="CHEBI:74415"/>
        <dbReference type="EC" id="2.5.1.75"/>
    </reaction>
</comment>
<keyword evidence="4 10" id="KW-0808">Transferase</keyword>
<evidence type="ECO:0000256" key="1">
    <source>
        <dbReference type="ARBA" id="ARBA00001946"/>
    </source>
</evidence>
<keyword evidence="5 10" id="KW-0819">tRNA processing</keyword>
<sequence>MKQKILVIVGPTASGKSALAVQMALEISKRAKNRFRIRGVGKAALEAYKSYDESGVGAPQRRRWDDFTGAEVISADSRQVYKGLDIGTGKITKKEMRGIPHHLLDVTSPKKIFTANDFLRHGRKAIDDILSRGKLPIICGGTGFYIDALLGRVVLPDVPANPKLRAQLQKKSAAELFAMLKKIDPRRAKDIDSKNPVRLVRAIEIVKALGKVPAVKPKPLPYAIEWIGIKPDDKTLRARIHKRLLQRMKQGMVQEARRLHKAGLSYKRMHVLGLEYRYLALYLQKKITKPQLLDKIEQGNWHYAKRQMTYWRRNKDIKWRAVWNDVGTLIQTQDTWPHGQRPLPAVS</sequence>
<dbReference type="InterPro" id="IPR018022">
    <property type="entry name" value="IPT"/>
</dbReference>
<evidence type="ECO:0000256" key="10">
    <source>
        <dbReference type="HAMAP-Rule" id="MF_00185"/>
    </source>
</evidence>
<dbReference type="HAMAP" id="MF_00185">
    <property type="entry name" value="IPP_trans"/>
    <property type="match status" value="1"/>
</dbReference>
<dbReference type="EC" id="2.5.1.75" evidence="10"/>
<keyword evidence="7 10" id="KW-0067">ATP-binding</keyword>
<evidence type="ECO:0000256" key="3">
    <source>
        <dbReference type="ARBA" id="ARBA00005842"/>
    </source>
</evidence>
<comment type="caution">
    <text evidence="14">The sequence shown here is derived from an EMBL/GenBank/DDBJ whole genome shotgun (WGS) entry which is preliminary data.</text>
</comment>
<feature type="region of interest" description="Interaction with substrate tRNA" evidence="10">
    <location>
        <begin position="76"/>
        <end position="79"/>
    </location>
</feature>
<dbReference type="EMBL" id="MFLA01000001">
    <property type="protein sequence ID" value="OGG60794.1"/>
    <property type="molecule type" value="Genomic_DNA"/>
</dbReference>
<dbReference type="AlphaFoldDB" id="A0A1F6DH70"/>
<dbReference type="GO" id="GO:0006400">
    <property type="term" value="P:tRNA modification"/>
    <property type="evidence" value="ECO:0007669"/>
    <property type="project" value="TreeGrafter"/>
</dbReference>
<evidence type="ECO:0000256" key="7">
    <source>
        <dbReference type="ARBA" id="ARBA00022840"/>
    </source>
</evidence>
<dbReference type="SUPFAM" id="SSF52540">
    <property type="entry name" value="P-loop containing nucleoside triphosphate hydrolases"/>
    <property type="match status" value="1"/>
</dbReference>
<dbReference type="PANTHER" id="PTHR11088">
    <property type="entry name" value="TRNA DIMETHYLALLYLTRANSFERASE"/>
    <property type="match status" value="1"/>
</dbReference>
<evidence type="ECO:0000256" key="9">
    <source>
        <dbReference type="ARBA" id="ARBA00049563"/>
    </source>
</evidence>
<dbReference type="InterPro" id="IPR039657">
    <property type="entry name" value="Dimethylallyltransferase"/>
</dbReference>
<feature type="binding site" evidence="10">
    <location>
        <begin position="10"/>
        <end position="17"/>
    </location>
    <ligand>
        <name>ATP</name>
        <dbReference type="ChEBI" id="CHEBI:30616"/>
    </ligand>
</feature>
<comment type="cofactor">
    <cofactor evidence="1 10">
        <name>Mg(2+)</name>
        <dbReference type="ChEBI" id="CHEBI:18420"/>
    </cofactor>
</comment>
<dbReference type="Gene3D" id="1.10.20.140">
    <property type="match status" value="1"/>
</dbReference>
<gene>
    <name evidence="10" type="primary">miaA</name>
    <name evidence="14" type="ORF">A2765_01630</name>
</gene>
<dbReference type="InterPro" id="IPR027417">
    <property type="entry name" value="P-loop_NTPase"/>
</dbReference>
<comment type="similarity">
    <text evidence="3 10 13">Belongs to the IPP transferase family.</text>
</comment>
<evidence type="ECO:0000256" key="2">
    <source>
        <dbReference type="ARBA" id="ARBA00003213"/>
    </source>
</evidence>
<dbReference type="Gene3D" id="3.40.50.300">
    <property type="entry name" value="P-loop containing nucleotide triphosphate hydrolases"/>
    <property type="match status" value="1"/>
</dbReference>
<feature type="site" description="Interaction with substrate tRNA" evidence="10">
    <location>
        <position position="165"/>
    </location>
</feature>
<dbReference type="Proteomes" id="UP000176377">
    <property type="component" value="Unassembled WGS sequence"/>
</dbReference>
<keyword evidence="6 10" id="KW-0547">Nucleotide-binding</keyword>
<comment type="function">
    <text evidence="2 10 12">Catalyzes the transfer of a dimethylallyl group onto the adenine at position 37 in tRNAs that read codons beginning with uridine, leading to the formation of N6-(dimethylallyl)adenosine (i(6)A).</text>
</comment>
<evidence type="ECO:0000256" key="6">
    <source>
        <dbReference type="ARBA" id="ARBA00022741"/>
    </source>
</evidence>
<evidence type="ECO:0000313" key="15">
    <source>
        <dbReference type="Proteomes" id="UP000176377"/>
    </source>
</evidence>
<evidence type="ECO:0000313" key="14">
    <source>
        <dbReference type="EMBL" id="OGG60794.1"/>
    </source>
</evidence>
<comment type="subunit">
    <text evidence="10">Monomer.</text>
</comment>
<proteinExistence type="inferred from homology"/>
<comment type="caution">
    <text evidence="10">Lacks conserved residue(s) required for the propagation of feature annotation.</text>
</comment>
<keyword evidence="8 10" id="KW-0460">Magnesium</keyword>
<organism evidence="14 15">
    <name type="scientific">Candidatus Kaiserbacteria bacterium RIFCSPHIGHO2_01_FULL_56_24</name>
    <dbReference type="NCBI Taxonomy" id="1798487"/>
    <lineage>
        <taxon>Bacteria</taxon>
        <taxon>Candidatus Kaiseribacteriota</taxon>
    </lineage>
</organism>
<dbReference type="GO" id="GO:0005524">
    <property type="term" value="F:ATP binding"/>
    <property type="evidence" value="ECO:0007669"/>
    <property type="project" value="UniProtKB-UniRule"/>
</dbReference>
<feature type="site" description="Interaction with substrate tRNA" evidence="10">
    <location>
        <position position="142"/>
    </location>
</feature>
<evidence type="ECO:0000256" key="8">
    <source>
        <dbReference type="ARBA" id="ARBA00022842"/>
    </source>
</evidence>
<dbReference type="PANTHER" id="PTHR11088:SF60">
    <property type="entry name" value="TRNA DIMETHYLALLYLTRANSFERASE"/>
    <property type="match status" value="1"/>
</dbReference>